<keyword evidence="5" id="KW-0106">Calcium</keyword>
<feature type="domain" description="Transglutaminase-like" evidence="10">
    <location>
        <begin position="309"/>
        <end position="402"/>
    </location>
</feature>
<evidence type="ECO:0000256" key="1">
    <source>
        <dbReference type="ARBA" id="ARBA00001913"/>
    </source>
</evidence>
<dbReference type="FunFam" id="3.90.260.10:FF:000001">
    <property type="entry name" value="Protein-glutamine gamma-glutamyltransferase 2"/>
    <property type="match status" value="1"/>
</dbReference>
<evidence type="ECO:0000256" key="3">
    <source>
        <dbReference type="ARBA" id="ARBA00022679"/>
    </source>
</evidence>
<dbReference type="InterPro" id="IPR008958">
    <property type="entry name" value="Transglutaminase_C"/>
</dbReference>
<evidence type="ECO:0000256" key="9">
    <source>
        <dbReference type="SAM" id="MobiDB-lite"/>
    </source>
</evidence>
<feature type="region of interest" description="Disordered" evidence="9">
    <location>
        <begin position="1"/>
        <end position="52"/>
    </location>
</feature>
<keyword evidence="3" id="KW-0808">Transferase</keyword>
<dbReference type="InterPro" id="IPR013783">
    <property type="entry name" value="Ig-like_fold"/>
</dbReference>
<feature type="active site" evidence="8">
    <location>
        <position position="376"/>
    </location>
</feature>
<dbReference type="SUPFAM" id="SSF49309">
    <property type="entry name" value="Transglutaminase, two C-terminal domains"/>
    <property type="match status" value="2"/>
</dbReference>
<comment type="cofactor">
    <cofactor evidence="1">
        <name>Ca(2+)</name>
        <dbReference type="ChEBI" id="CHEBI:29108"/>
    </cofactor>
</comment>
<comment type="caution">
    <text evidence="11">The sequence shown here is derived from an EMBL/GenBank/DDBJ whole genome shotgun (WGS) entry which is preliminary data.</text>
</comment>
<keyword evidence="4" id="KW-0479">Metal-binding</keyword>
<sequence length="724" mass="80879">MSGRNKQIPNNHRGRYTEPVPTSNLGDNEEDFPEFESFDDTTPRGYAPSAGSMSVQNVNMLQQMNKPRHYTNDYDISHLVVRRGQLFHMEVTFSRPLTDSDDFQVEFLIGSNPTASKGSLVAVTFGHRRGGSWSGQILERRGTSVRLGITPTATAIVGRFRTYVAIVAGGGMQRTRRNPDTDLYLLFNAWCPQDTVYLGNEAERREYVLNDYGVIHQGTLKSVVDRSWIYGQFERGVLDACIYILDQSEMPIYDRGNIIKVVRKGSAMVNAQDDKGVLVGNWSNNYSMGRSPTSWTGSIQILLQYANTGTSVSFAQCWVFAGVFNTFLRAIGIPARIVTNFNSAHDNTGNLKTDLIFNKDGSADERNSRDSIWNYHCWNEVWITRQDLPAQFHGWNVVDSTPQETSDGLYRCGPASVYAIKTGQLFHPYDAGFVFAEVNSDVIFHQRTQYGTLEVTETLTDLIGEALYTKAVNSNGYTDITHTYKYREGSADDKATMARAEQYGCERDHSELPENQLSITLIAEPVMVGEDVSLQVNFHNQGDLNKTVNAHLTASVVFYTGVVAEHFKALDFVAQVPTNQTKTKVLRIPAEEYFPHLGSQVSLRFILTGQTDNQSVTGMKVLNLKTPSLNVSVEGPKRVGQVMYVTVSFTNEINFRLEKVKLSLAGPGMLSDTDHYYSSIEPLGSITWTVEFHPRLSGSRTLVAVMDCDNLRQVMGSVTVNIMP</sequence>
<dbReference type="PANTHER" id="PTHR11590">
    <property type="entry name" value="PROTEIN-GLUTAMINE GAMMA-GLUTAMYLTRANSFERASE"/>
    <property type="match status" value="1"/>
</dbReference>
<dbReference type="AlphaFoldDB" id="A0AAW1EZS6"/>
<dbReference type="InterPro" id="IPR023608">
    <property type="entry name" value="Transglutaminase_animal"/>
</dbReference>
<dbReference type="InterPro" id="IPR036985">
    <property type="entry name" value="Transglutaminase-like_sf"/>
</dbReference>
<evidence type="ECO:0000256" key="4">
    <source>
        <dbReference type="ARBA" id="ARBA00022723"/>
    </source>
</evidence>
<dbReference type="Pfam" id="PF00927">
    <property type="entry name" value="Transglut_C"/>
    <property type="match status" value="2"/>
</dbReference>
<dbReference type="InterPro" id="IPR001102">
    <property type="entry name" value="Transglutaminase_N"/>
</dbReference>
<reference evidence="11 12" key="1">
    <citation type="journal article" date="2024" name="Genome Biol. Evol.">
        <title>Chromosome-level genome assembly of the viviparous eelpout Zoarces viviparus.</title>
        <authorList>
            <person name="Fuhrmann N."/>
            <person name="Brasseur M.V."/>
            <person name="Bakowski C.E."/>
            <person name="Podsiadlowski L."/>
            <person name="Prost S."/>
            <person name="Krehenwinkel H."/>
            <person name="Mayer C."/>
        </authorList>
    </citation>
    <scope>NUCLEOTIDE SEQUENCE [LARGE SCALE GENOMIC DNA]</scope>
    <source>
        <strain evidence="11">NO-MEL_2022_Ind0_liver</strain>
    </source>
</reference>
<dbReference type="InterPro" id="IPR038765">
    <property type="entry name" value="Papain-like_cys_pep_sf"/>
</dbReference>
<dbReference type="SMART" id="SM00460">
    <property type="entry name" value="TGc"/>
    <property type="match status" value="1"/>
</dbReference>
<dbReference type="GO" id="GO:0007399">
    <property type="term" value="P:nervous system development"/>
    <property type="evidence" value="ECO:0007669"/>
    <property type="project" value="UniProtKB-ARBA"/>
</dbReference>
<evidence type="ECO:0000256" key="5">
    <source>
        <dbReference type="ARBA" id="ARBA00022837"/>
    </source>
</evidence>
<evidence type="ECO:0000313" key="12">
    <source>
        <dbReference type="Proteomes" id="UP001488805"/>
    </source>
</evidence>
<feature type="active site" evidence="8">
    <location>
        <position position="399"/>
    </location>
</feature>
<comment type="similarity">
    <text evidence="2">Belongs to the transglutaminase superfamily. Transglutaminase family.</text>
</comment>
<name>A0AAW1EZS6_ZOAVI</name>
<dbReference type="FunFam" id="2.60.40.10:FF:000090">
    <property type="entry name" value="Protein-glutamine gamma-glutamyltransferase 2"/>
    <property type="match status" value="1"/>
</dbReference>
<gene>
    <name evidence="11" type="ORF">VZT92_013967</name>
</gene>
<keyword evidence="12" id="KW-1185">Reference proteome</keyword>
<keyword evidence="6" id="KW-0012">Acyltransferase</keyword>
<evidence type="ECO:0000256" key="8">
    <source>
        <dbReference type="PIRSR" id="PIRSR000459-1"/>
    </source>
</evidence>
<dbReference type="Gene3D" id="2.60.40.10">
    <property type="entry name" value="Immunoglobulins"/>
    <property type="match status" value="3"/>
</dbReference>
<dbReference type="GO" id="GO:0046872">
    <property type="term" value="F:metal ion binding"/>
    <property type="evidence" value="ECO:0007669"/>
    <property type="project" value="UniProtKB-KW"/>
</dbReference>
<dbReference type="PIRSF" id="PIRSF000459">
    <property type="entry name" value="TGM_EBP42"/>
    <property type="match status" value="1"/>
</dbReference>
<dbReference type="EC" id="2.3.2.13" evidence="7"/>
<dbReference type="Proteomes" id="UP001488805">
    <property type="component" value="Unassembled WGS sequence"/>
</dbReference>
<evidence type="ECO:0000256" key="7">
    <source>
        <dbReference type="ARBA" id="ARBA00024222"/>
    </source>
</evidence>
<protein>
    <recommendedName>
        <fullName evidence="7">protein-glutamine gamma-glutamyltransferase</fullName>
        <ecNumber evidence="7">2.3.2.13</ecNumber>
    </recommendedName>
</protein>
<dbReference type="Pfam" id="PF00868">
    <property type="entry name" value="Transglut_N"/>
    <property type="match status" value="1"/>
</dbReference>
<dbReference type="SUPFAM" id="SSF54001">
    <property type="entry name" value="Cysteine proteinases"/>
    <property type="match status" value="1"/>
</dbReference>
<evidence type="ECO:0000256" key="2">
    <source>
        <dbReference type="ARBA" id="ARBA00005968"/>
    </source>
</evidence>
<proteinExistence type="inferred from homology"/>
<organism evidence="11 12">
    <name type="scientific">Zoarces viviparus</name>
    <name type="common">Viviparous eelpout</name>
    <name type="synonym">Blennius viviparus</name>
    <dbReference type="NCBI Taxonomy" id="48416"/>
    <lineage>
        <taxon>Eukaryota</taxon>
        <taxon>Metazoa</taxon>
        <taxon>Chordata</taxon>
        <taxon>Craniata</taxon>
        <taxon>Vertebrata</taxon>
        <taxon>Euteleostomi</taxon>
        <taxon>Actinopterygii</taxon>
        <taxon>Neopterygii</taxon>
        <taxon>Teleostei</taxon>
        <taxon>Neoteleostei</taxon>
        <taxon>Acanthomorphata</taxon>
        <taxon>Eupercaria</taxon>
        <taxon>Perciformes</taxon>
        <taxon>Cottioidei</taxon>
        <taxon>Zoarcales</taxon>
        <taxon>Zoarcidae</taxon>
        <taxon>Zoarcinae</taxon>
        <taxon>Zoarces</taxon>
    </lineage>
</organism>
<evidence type="ECO:0000256" key="6">
    <source>
        <dbReference type="ARBA" id="ARBA00023315"/>
    </source>
</evidence>
<dbReference type="EMBL" id="JBCEZU010000112">
    <property type="protein sequence ID" value="KAK9527400.1"/>
    <property type="molecule type" value="Genomic_DNA"/>
</dbReference>
<dbReference type="GO" id="GO:0072378">
    <property type="term" value="P:blood coagulation, fibrin clot formation"/>
    <property type="evidence" value="ECO:0007669"/>
    <property type="project" value="TreeGrafter"/>
</dbReference>
<evidence type="ECO:0000259" key="10">
    <source>
        <dbReference type="SMART" id="SM00460"/>
    </source>
</evidence>
<feature type="active site" evidence="8">
    <location>
        <position position="317"/>
    </location>
</feature>
<dbReference type="Gene3D" id="3.90.260.10">
    <property type="entry name" value="Transglutaminase-like"/>
    <property type="match status" value="1"/>
</dbReference>
<dbReference type="InterPro" id="IPR050779">
    <property type="entry name" value="Transglutaminase"/>
</dbReference>
<dbReference type="InterPro" id="IPR002931">
    <property type="entry name" value="Transglutaminase-like"/>
</dbReference>
<dbReference type="InterPro" id="IPR014756">
    <property type="entry name" value="Ig_E-set"/>
</dbReference>
<evidence type="ECO:0000313" key="11">
    <source>
        <dbReference type="EMBL" id="KAK9527400.1"/>
    </source>
</evidence>
<accession>A0AAW1EZS6</accession>
<dbReference type="Pfam" id="PF01841">
    <property type="entry name" value="Transglut_core"/>
    <property type="match status" value="1"/>
</dbReference>
<dbReference type="PANTHER" id="PTHR11590:SF42">
    <property type="entry name" value="COAGULATION FACTOR XIII A CHAIN"/>
    <property type="match status" value="1"/>
</dbReference>
<dbReference type="InterPro" id="IPR036238">
    <property type="entry name" value="Transglutaminase_C_sf"/>
</dbReference>
<feature type="compositionally biased region" description="Acidic residues" evidence="9">
    <location>
        <begin position="27"/>
        <end position="39"/>
    </location>
</feature>
<dbReference type="SUPFAM" id="SSF81296">
    <property type="entry name" value="E set domains"/>
    <property type="match status" value="1"/>
</dbReference>
<feature type="compositionally biased region" description="Polar residues" evidence="9">
    <location>
        <begin position="1"/>
        <end position="10"/>
    </location>
</feature>
<dbReference type="GO" id="GO:0003810">
    <property type="term" value="F:protein-glutamine gamma-glutamyltransferase activity"/>
    <property type="evidence" value="ECO:0007669"/>
    <property type="project" value="UniProtKB-EC"/>
</dbReference>